<dbReference type="AlphaFoldDB" id="A0A385JNA8"/>
<evidence type="ECO:0000256" key="1">
    <source>
        <dbReference type="ARBA" id="ARBA00022679"/>
    </source>
</evidence>
<reference evidence="4" key="1">
    <citation type="journal article" date="2017" name="PLoS ONE">
        <title>Genetic diversity of the O antigens of Proteus species and the development of a suspension array for molecular serotyping.</title>
        <authorList>
            <person name="Yu X."/>
            <person name="Torzewska A."/>
            <person name="Zhang X."/>
            <person name="Yin Z."/>
            <person name="Drzewiecka D."/>
            <person name="Cao H."/>
            <person name="Liu B."/>
            <person name="Knirel Y.A."/>
            <person name="Rozalski A."/>
            <person name="Wang L."/>
        </authorList>
    </citation>
    <scope>NUCLEOTIDE SEQUENCE</scope>
    <source>
        <strain evidence="4">PrK 70/57</strain>
    </source>
</reference>
<accession>A0A385JNA8</accession>
<protein>
    <submittedName>
        <fullName evidence="4">Gt2</fullName>
    </submittedName>
</protein>
<dbReference type="Pfam" id="PF00534">
    <property type="entry name" value="Glycos_transf_1"/>
    <property type="match status" value="1"/>
</dbReference>
<evidence type="ECO:0000259" key="2">
    <source>
        <dbReference type="Pfam" id="PF00534"/>
    </source>
</evidence>
<dbReference type="InterPro" id="IPR028098">
    <property type="entry name" value="Glyco_trans_4-like_N"/>
</dbReference>
<dbReference type="EMBL" id="KY710715">
    <property type="protein sequence ID" value="AXY99771.1"/>
    <property type="molecule type" value="Genomic_DNA"/>
</dbReference>
<organism evidence="4">
    <name type="scientific">Proteus vulgaris</name>
    <dbReference type="NCBI Taxonomy" id="585"/>
    <lineage>
        <taxon>Bacteria</taxon>
        <taxon>Pseudomonadati</taxon>
        <taxon>Pseudomonadota</taxon>
        <taxon>Gammaproteobacteria</taxon>
        <taxon>Enterobacterales</taxon>
        <taxon>Morganellaceae</taxon>
        <taxon>Proteus</taxon>
    </lineage>
</organism>
<dbReference type="PANTHER" id="PTHR46401">
    <property type="entry name" value="GLYCOSYLTRANSFERASE WBBK-RELATED"/>
    <property type="match status" value="1"/>
</dbReference>
<feature type="domain" description="Glycosyl transferase family 1" evidence="2">
    <location>
        <begin position="187"/>
        <end position="336"/>
    </location>
</feature>
<dbReference type="SUPFAM" id="SSF53756">
    <property type="entry name" value="UDP-Glycosyltransferase/glycogen phosphorylase"/>
    <property type="match status" value="1"/>
</dbReference>
<dbReference type="Gene3D" id="3.40.50.2000">
    <property type="entry name" value="Glycogen Phosphorylase B"/>
    <property type="match status" value="2"/>
</dbReference>
<name>A0A385JNA8_PROVU</name>
<dbReference type="CDD" id="cd03801">
    <property type="entry name" value="GT4_PimA-like"/>
    <property type="match status" value="1"/>
</dbReference>
<keyword evidence="1" id="KW-0808">Transferase</keyword>
<dbReference type="InterPro" id="IPR001296">
    <property type="entry name" value="Glyco_trans_1"/>
</dbReference>
<evidence type="ECO:0000259" key="3">
    <source>
        <dbReference type="Pfam" id="PF13439"/>
    </source>
</evidence>
<dbReference type="PANTHER" id="PTHR46401:SF2">
    <property type="entry name" value="GLYCOSYLTRANSFERASE WBBK-RELATED"/>
    <property type="match status" value="1"/>
</dbReference>
<sequence>MNIIYICHEYPPFKTGGIGIYTKEIAENLSNKGHGVYVIGIYDQENKSIEKINNVNIIRLPSSKNKILKKVINRCKLYVFLKIFIKKTKIDIIETPDFQGWLAFFPKLKCKYLIRLHGSVTYFYELLKIKSYKKLIWKYIEKNALKKADKIISVSNFTAQETKKIFNIKNSIDVIHNGIEINNKYIEKHPQNNMKKFVFAGSLIKKKGIIELVDAWKIFSENKIDVELHIFGKDTEGLLSLFLIDESLKIGDNLFFHGAVEKNKLIEFYKSAHFFISPSKAEAFSLAPMEAMASSLLVIYNNQTSATELITHNENGYLLSNLNNLNIAKTLEIVYALTDHEYNSITKASYLTVKDKFNVENLTNKNTSMYINLIK</sequence>
<dbReference type="Pfam" id="PF13439">
    <property type="entry name" value="Glyco_transf_4"/>
    <property type="match status" value="1"/>
</dbReference>
<evidence type="ECO:0000313" key="4">
    <source>
        <dbReference type="EMBL" id="AXY99771.1"/>
    </source>
</evidence>
<dbReference type="GO" id="GO:0016757">
    <property type="term" value="F:glycosyltransferase activity"/>
    <property type="evidence" value="ECO:0007669"/>
    <property type="project" value="InterPro"/>
</dbReference>
<feature type="domain" description="Glycosyltransferase subfamily 4-like N-terminal" evidence="3">
    <location>
        <begin position="16"/>
        <end position="181"/>
    </location>
</feature>
<proteinExistence type="predicted"/>